<comment type="caution">
    <text evidence="2">The sequence shown here is derived from an EMBL/GenBank/DDBJ whole genome shotgun (WGS) entry which is preliminary data.</text>
</comment>
<accession>A0A8S1RFZ2</accession>
<gene>
    <name evidence="2" type="ORF">PSON_ATCC_30995.1.T1710027</name>
</gene>
<dbReference type="AlphaFoldDB" id="A0A8S1RFZ2"/>
<dbReference type="GO" id="GO:0017040">
    <property type="term" value="F:N-acylsphingosine amidohydrolase activity"/>
    <property type="evidence" value="ECO:0007669"/>
    <property type="project" value="UniProtKB-EC"/>
</dbReference>
<sequence length="330" mass="39171">MVQYNPGEIYFLDLNLPVNLRYCQLFPKYAPLIRKYCQLWIDTNKPSQEHLNELKRLFETHPDKEMIEFVKYIAQECKIDEIIILYVQFMYDFGFDDSLSMGCTSILINQDNPYIVRNLDWDFNDVIRALTINAIYIKDQNIVSIHLGIVPQLLTPHTIKNQEFAISLNFLWPQYKVEQQWQSILQNVNIPSIGRLIYKLSISNYKYYDLRSVLKDILVQHHGLLNVVGNQKNQCAIFYINDWSISKKYQFCQEINQNQKYLLSTNGDYFQFSIERYLAAQQNLQQIQDFSDPIKIVKNVAFQYPNYNETTILTTTLDCKLRQPFDVYIQ</sequence>
<evidence type="ECO:0000313" key="3">
    <source>
        <dbReference type="Proteomes" id="UP000692954"/>
    </source>
</evidence>
<reference evidence="2" key="1">
    <citation type="submission" date="2021-01" db="EMBL/GenBank/DDBJ databases">
        <authorList>
            <consortium name="Genoscope - CEA"/>
            <person name="William W."/>
        </authorList>
    </citation>
    <scope>NUCLEOTIDE SEQUENCE</scope>
</reference>
<name>A0A8S1RFZ2_9CILI</name>
<organism evidence="2 3">
    <name type="scientific">Paramecium sonneborni</name>
    <dbReference type="NCBI Taxonomy" id="65129"/>
    <lineage>
        <taxon>Eukaryota</taxon>
        <taxon>Sar</taxon>
        <taxon>Alveolata</taxon>
        <taxon>Ciliophora</taxon>
        <taxon>Intramacronucleata</taxon>
        <taxon>Oligohymenophorea</taxon>
        <taxon>Peniculida</taxon>
        <taxon>Parameciidae</taxon>
        <taxon>Paramecium</taxon>
    </lineage>
</organism>
<evidence type="ECO:0000313" key="2">
    <source>
        <dbReference type="EMBL" id="CAD8126848.1"/>
    </source>
</evidence>
<protein>
    <recommendedName>
        <fullName evidence="1">ceramidase</fullName>
        <ecNumber evidence="1">3.5.1.23</ecNumber>
    </recommendedName>
</protein>
<dbReference type="OrthoDB" id="5273684at2759"/>
<dbReference type="EC" id="3.5.1.23" evidence="1"/>
<dbReference type="PANTHER" id="PTHR28583">
    <property type="entry name" value="ACID AMIDASE"/>
    <property type="match status" value="1"/>
</dbReference>
<dbReference type="Proteomes" id="UP000692954">
    <property type="component" value="Unassembled WGS sequence"/>
</dbReference>
<keyword evidence="3" id="KW-1185">Reference proteome</keyword>
<proteinExistence type="predicted"/>
<dbReference type="EMBL" id="CAJJDN010000171">
    <property type="protein sequence ID" value="CAD8126848.1"/>
    <property type="molecule type" value="Genomic_DNA"/>
</dbReference>
<dbReference type="PANTHER" id="PTHR28583:SF1">
    <property type="entry name" value="ACID CERAMIDASE"/>
    <property type="match status" value="1"/>
</dbReference>
<evidence type="ECO:0000256" key="1">
    <source>
        <dbReference type="ARBA" id="ARBA00011891"/>
    </source>
</evidence>